<dbReference type="PANTHER" id="PTHR30365:SF14">
    <property type="entry name" value="CYTOCHROME BD MENAQUINOL OXIDASE SUBUNIT I-RELATED"/>
    <property type="match status" value="1"/>
</dbReference>
<evidence type="ECO:0000256" key="8">
    <source>
        <dbReference type="ARBA" id="ARBA00022982"/>
    </source>
</evidence>
<gene>
    <name evidence="13" type="primary">appC</name>
    <name evidence="13" type="ORF">NIT7321_03161</name>
</gene>
<feature type="transmembrane region" description="Helical" evidence="12">
    <location>
        <begin position="373"/>
        <end position="394"/>
    </location>
</feature>
<keyword evidence="9 12" id="KW-1133">Transmembrane helix</keyword>
<dbReference type="EMBL" id="CVRL01000039">
    <property type="protein sequence ID" value="CRL12287.1"/>
    <property type="molecule type" value="Genomic_DNA"/>
</dbReference>
<sequence length="474" mass="52658">MEALDTLILSRIQFAANISFHILFPTITIALGWVLLFFRIRFTQTGDDKWMAAYRFWVKIFALSFAMGVVSGITMSFQFGTNWPGFMETVGNIAGPLLAYEVLTAFFLEAVFVGIMLFGFSRVPRWLHTLATGLVAFGTTVSAFWIIVLNSWMHTPQGFEMIDGVAHATSWWEIIFNPSMPYRFAHMLMASFLTVGFLIAGVSAFRWVLGDRSREVRSMLKTGVLIGAVLIPLQILAGDKHGLNTLEYQPAKVAAMEGNWDTEPNVPLLLFALPDEETRENRFEIGIPNVASLILTHSFDGEVPGLNDFVAEDGTALHPPVLPVFWSFRVMVGTGVAMLLLSWSAVWFMWRRRNRHQGRSNAHRLAVEGLPKVLVWAMVPMAFSGWVATLAGWYTTEIGRQPWLVQGVMTTEMAVADVPSPMVLGTLLTYLAVYAALLSAYIGVIIYMARKAAAGEPQTPNTPFANDNVMTAAE</sequence>
<feature type="transmembrane region" description="Helical" evidence="12">
    <location>
        <begin position="97"/>
        <end position="118"/>
    </location>
</feature>
<feature type="transmembrane region" description="Helical" evidence="12">
    <location>
        <begin position="326"/>
        <end position="350"/>
    </location>
</feature>
<evidence type="ECO:0000256" key="5">
    <source>
        <dbReference type="ARBA" id="ARBA00022617"/>
    </source>
</evidence>
<name>A0A0H5D502_9RHOB</name>
<reference evidence="14" key="1">
    <citation type="submission" date="2015-05" db="EMBL/GenBank/DDBJ databases">
        <authorList>
            <person name="Rodrigo-Torres Lidia"/>
            <person name="Arahal R.David."/>
        </authorList>
    </citation>
    <scope>NUCLEOTIDE SEQUENCE [LARGE SCALE GENOMIC DNA]</scope>
    <source>
        <strain evidence="14">CECT 7321</strain>
    </source>
</reference>
<evidence type="ECO:0000256" key="2">
    <source>
        <dbReference type="ARBA" id="ARBA00009819"/>
    </source>
</evidence>
<feature type="transmembrane region" description="Helical" evidence="12">
    <location>
        <begin position="184"/>
        <end position="208"/>
    </location>
</feature>
<organism evidence="13 14">
    <name type="scientific">Phaeobacter italicus</name>
    <dbReference type="NCBI Taxonomy" id="481446"/>
    <lineage>
        <taxon>Bacteria</taxon>
        <taxon>Pseudomonadati</taxon>
        <taxon>Pseudomonadota</taxon>
        <taxon>Alphaproteobacteria</taxon>
        <taxon>Rhodobacterales</taxon>
        <taxon>Roseobacteraceae</taxon>
        <taxon>Phaeobacter</taxon>
    </lineage>
</organism>
<keyword evidence="6 12" id="KW-0812">Transmembrane</keyword>
<keyword evidence="3 12" id="KW-0813">Transport</keyword>
<dbReference type="GO" id="GO:0020037">
    <property type="term" value="F:heme binding"/>
    <property type="evidence" value="ECO:0007669"/>
    <property type="project" value="TreeGrafter"/>
</dbReference>
<dbReference type="PIRSF" id="PIRSF006446">
    <property type="entry name" value="Cyt_quinol_oxidase_1"/>
    <property type="match status" value="1"/>
</dbReference>
<dbReference type="InterPro" id="IPR002585">
    <property type="entry name" value="Cyt-d_ubiquinol_oxidase_su_1"/>
</dbReference>
<dbReference type="GO" id="GO:0016682">
    <property type="term" value="F:oxidoreductase activity, acting on diphenols and related substances as donors, oxygen as acceptor"/>
    <property type="evidence" value="ECO:0007669"/>
    <property type="project" value="TreeGrafter"/>
</dbReference>
<dbReference type="Pfam" id="PF01654">
    <property type="entry name" value="Cyt_bd_oxida_I"/>
    <property type="match status" value="1"/>
</dbReference>
<feature type="transmembrane region" description="Helical" evidence="12">
    <location>
        <begin position="130"/>
        <end position="153"/>
    </location>
</feature>
<dbReference type="GO" id="GO:0046872">
    <property type="term" value="F:metal ion binding"/>
    <property type="evidence" value="ECO:0007669"/>
    <property type="project" value="UniProtKB-UniRule"/>
</dbReference>
<evidence type="ECO:0000256" key="1">
    <source>
        <dbReference type="ARBA" id="ARBA00004651"/>
    </source>
</evidence>
<evidence type="ECO:0000313" key="14">
    <source>
        <dbReference type="Proteomes" id="UP000043764"/>
    </source>
</evidence>
<accession>A0A0H5D502</accession>
<comment type="similarity">
    <text evidence="2 12">Belongs to the cytochrome ubiquinol oxidase subunit 1 family.</text>
</comment>
<feature type="transmembrane region" description="Helical" evidence="12">
    <location>
        <begin position="12"/>
        <end position="36"/>
    </location>
</feature>
<dbReference type="PANTHER" id="PTHR30365">
    <property type="entry name" value="CYTOCHROME D UBIQUINOL OXIDASE"/>
    <property type="match status" value="1"/>
</dbReference>
<keyword evidence="11 12" id="KW-0472">Membrane</keyword>
<dbReference type="GO" id="GO:0009055">
    <property type="term" value="F:electron transfer activity"/>
    <property type="evidence" value="ECO:0007669"/>
    <property type="project" value="UniProtKB-UniRule"/>
</dbReference>
<keyword evidence="13" id="KW-0560">Oxidoreductase</keyword>
<evidence type="ECO:0000256" key="12">
    <source>
        <dbReference type="PIRNR" id="PIRNR006446"/>
    </source>
</evidence>
<feature type="transmembrane region" description="Helical" evidence="12">
    <location>
        <begin position="56"/>
        <end position="77"/>
    </location>
</feature>
<comment type="subcellular location">
    <subcellularLocation>
        <location evidence="12">Cell inner membrane</location>
    </subcellularLocation>
    <subcellularLocation>
        <location evidence="1">Cell membrane</location>
        <topology evidence="1">Multi-pass membrane protein</topology>
    </subcellularLocation>
</comment>
<evidence type="ECO:0000256" key="7">
    <source>
        <dbReference type="ARBA" id="ARBA00022723"/>
    </source>
</evidence>
<proteinExistence type="inferred from homology"/>
<protein>
    <submittedName>
        <fullName evidence="13">Cytochrome bd-II oxidase subunit 1</fullName>
        <ecNumber evidence="13">1.10.3.-</ecNumber>
    </submittedName>
</protein>
<dbReference type="RefSeq" id="WP_050674047.1">
    <property type="nucleotide sequence ID" value="NZ_CVRL01000039.1"/>
</dbReference>
<dbReference type="GO" id="GO:0019646">
    <property type="term" value="P:aerobic electron transport chain"/>
    <property type="evidence" value="ECO:0007669"/>
    <property type="project" value="InterPro"/>
</dbReference>
<keyword evidence="14" id="KW-1185">Reference proteome</keyword>
<feature type="transmembrane region" description="Helical" evidence="12">
    <location>
        <begin position="427"/>
        <end position="449"/>
    </location>
</feature>
<keyword evidence="4 12" id="KW-1003">Cell membrane</keyword>
<keyword evidence="5 12" id="KW-0349">Heme</keyword>
<evidence type="ECO:0000256" key="4">
    <source>
        <dbReference type="ARBA" id="ARBA00022475"/>
    </source>
</evidence>
<evidence type="ECO:0000256" key="6">
    <source>
        <dbReference type="ARBA" id="ARBA00022692"/>
    </source>
</evidence>
<dbReference type="GO" id="GO:0070069">
    <property type="term" value="C:cytochrome complex"/>
    <property type="evidence" value="ECO:0007669"/>
    <property type="project" value="UniProtKB-UniRule"/>
</dbReference>
<keyword evidence="7 12" id="KW-0479">Metal-binding</keyword>
<dbReference type="Proteomes" id="UP000043764">
    <property type="component" value="Unassembled WGS sequence"/>
</dbReference>
<dbReference type="GO" id="GO:0005886">
    <property type="term" value="C:plasma membrane"/>
    <property type="evidence" value="ECO:0007669"/>
    <property type="project" value="UniProtKB-SubCell"/>
</dbReference>
<dbReference type="AlphaFoldDB" id="A0A0H5D502"/>
<feature type="transmembrane region" description="Helical" evidence="12">
    <location>
        <begin position="220"/>
        <end position="237"/>
    </location>
</feature>
<dbReference type="EC" id="1.10.3.-" evidence="13"/>
<keyword evidence="8 12" id="KW-0249">Electron transport</keyword>
<dbReference type="STRING" id="481446.NIT7645_01875"/>
<evidence type="ECO:0000256" key="9">
    <source>
        <dbReference type="ARBA" id="ARBA00022989"/>
    </source>
</evidence>
<evidence type="ECO:0000313" key="13">
    <source>
        <dbReference type="EMBL" id="CRL12287.1"/>
    </source>
</evidence>
<keyword evidence="10 12" id="KW-0408">Iron</keyword>
<evidence type="ECO:0000256" key="3">
    <source>
        <dbReference type="ARBA" id="ARBA00022448"/>
    </source>
</evidence>
<evidence type="ECO:0000256" key="11">
    <source>
        <dbReference type="ARBA" id="ARBA00023136"/>
    </source>
</evidence>
<evidence type="ECO:0000256" key="10">
    <source>
        <dbReference type="ARBA" id="ARBA00023004"/>
    </source>
</evidence>